<evidence type="ECO:0000256" key="4">
    <source>
        <dbReference type="ARBA" id="ARBA00023203"/>
    </source>
</evidence>
<dbReference type="AlphaFoldDB" id="A0A103Y2J7"/>
<evidence type="ECO:0000256" key="1">
    <source>
        <dbReference type="ARBA" id="ARBA00004245"/>
    </source>
</evidence>
<dbReference type="InterPro" id="IPR036753">
    <property type="entry name" value="ARPC3_sf"/>
</dbReference>
<sequence>MVINGGRWTEVEDESNFQFWPLNVIVKSVQFFRRTVTASSSDQKKSILSSSMKSIIPRANVFFKHFDLKSPADRILVYLTFYINLALKRLEGCRTVTEGTNAIKNLGFEHVHVPGESEVLRDYFKQIREETSRRLLNVAYRGNGTPNKWWLAFAKHYVPHLYSGEPFGFVEDQELMWARSLRDRGVQMLRITIVDILVIPRQNGNNFSNWPGD</sequence>
<dbReference type="GO" id="GO:0030833">
    <property type="term" value="P:regulation of actin filament polymerization"/>
    <property type="evidence" value="ECO:0007669"/>
    <property type="project" value="InterPro"/>
</dbReference>
<evidence type="ECO:0000256" key="2">
    <source>
        <dbReference type="ARBA" id="ARBA00010856"/>
    </source>
</evidence>
<evidence type="ECO:0000313" key="6">
    <source>
        <dbReference type="EMBL" id="KVI01330.1"/>
    </source>
</evidence>
<dbReference type="GO" id="GO:0034314">
    <property type="term" value="P:Arp2/3 complex-mediated actin nucleation"/>
    <property type="evidence" value="ECO:0007669"/>
    <property type="project" value="InterPro"/>
</dbReference>
<evidence type="ECO:0000256" key="5">
    <source>
        <dbReference type="ARBA" id="ARBA00023212"/>
    </source>
</evidence>
<organism evidence="6 7">
    <name type="scientific">Cynara cardunculus var. scolymus</name>
    <name type="common">Globe artichoke</name>
    <name type="synonym">Cynara scolymus</name>
    <dbReference type="NCBI Taxonomy" id="59895"/>
    <lineage>
        <taxon>Eukaryota</taxon>
        <taxon>Viridiplantae</taxon>
        <taxon>Streptophyta</taxon>
        <taxon>Embryophyta</taxon>
        <taxon>Tracheophyta</taxon>
        <taxon>Spermatophyta</taxon>
        <taxon>Magnoliopsida</taxon>
        <taxon>eudicotyledons</taxon>
        <taxon>Gunneridae</taxon>
        <taxon>Pentapetalae</taxon>
        <taxon>asterids</taxon>
        <taxon>campanulids</taxon>
        <taxon>Asterales</taxon>
        <taxon>Asteraceae</taxon>
        <taxon>Carduoideae</taxon>
        <taxon>Cardueae</taxon>
        <taxon>Carduinae</taxon>
        <taxon>Cynara</taxon>
    </lineage>
</organism>
<evidence type="ECO:0000256" key="3">
    <source>
        <dbReference type="ARBA" id="ARBA00022490"/>
    </source>
</evidence>
<dbReference type="STRING" id="59895.A0A103Y2J7"/>
<dbReference type="Proteomes" id="UP000243975">
    <property type="component" value="Unassembled WGS sequence"/>
</dbReference>
<keyword evidence="7" id="KW-1185">Reference proteome</keyword>
<gene>
    <name evidence="6" type="ORF">Ccrd_020394</name>
</gene>
<keyword evidence="4" id="KW-0009">Actin-binding</keyword>
<comment type="subcellular location">
    <subcellularLocation>
        <location evidence="1">Cytoplasm</location>
        <location evidence="1">Cytoskeleton</location>
    </subcellularLocation>
</comment>
<name>A0A103Y2J7_CYNCS</name>
<dbReference type="PANTHER" id="PTHR12391">
    <property type="entry name" value="ARP2/3 COMPLEX 21 KD SUBUNIT"/>
    <property type="match status" value="1"/>
</dbReference>
<dbReference type="GO" id="GO:0003779">
    <property type="term" value="F:actin binding"/>
    <property type="evidence" value="ECO:0007669"/>
    <property type="project" value="UniProtKB-KW"/>
</dbReference>
<dbReference type="Gene3D" id="1.10.1760.10">
    <property type="entry name" value="Actin-related protein 2/3 complex subunit 3"/>
    <property type="match status" value="1"/>
</dbReference>
<dbReference type="InterPro" id="IPR007204">
    <property type="entry name" value="ARPC3"/>
</dbReference>
<dbReference type="Gramene" id="KVI01330">
    <property type="protein sequence ID" value="KVI01330"/>
    <property type="gene ID" value="Ccrd_020394"/>
</dbReference>
<proteinExistence type="inferred from homology"/>
<dbReference type="EMBL" id="LEKV01003119">
    <property type="protein sequence ID" value="KVI01330.1"/>
    <property type="molecule type" value="Genomic_DNA"/>
</dbReference>
<protein>
    <submittedName>
        <fullName evidence="6">ARP2/3 complex, 21kDa subunit (p21-Arc)</fullName>
    </submittedName>
</protein>
<evidence type="ECO:0000313" key="7">
    <source>
        <dbReference type="Proteomes" id="UP000243975"/>
    </source>
</evidence>
<reference evidence="6 7" key="1">
    <citation type="journal article" date="2016" name="Sci. Rep.">
        <title>The genome sequence of the outbreeding globe artichoke constructed de novo incorporating a phase-aware low-pass sequencing strategy of F1 progeny.</title>
        <authorList>
            <person name="Scaglione D."/>
            <person name="Reyes-Chin-Wo S."/>
            <person name="Acquadro A."/>
            <person name="Froenicke L."/>
            <person name="Portis E."/>
            <person name="Beitel C."/>
            <person name="Tirone M."/>
            <person name="Mauro R."/>
            <person name="Lo Monaco A."/>
            <person name="Mauromicale G."/>
            <person name="Faccioli P."/>
            <person name="Cattivelli L."/>
            <person name="Rieseberg L."/>
            <person name="Michelmore R."/>
            <person name="Lanteri S."/>
        </authorList>
    </citation>
    <scope>NUCLEOTIDE SEQUENCE [LARGE SCALE GENOMIC DNA]</scope>
    <source>
        <strain evidence="6">2C</strain>
    </source>
</reference>
<comment type="similarity">
    <text evidence="2">Belongs to the ARPC3 family.</text>
</comment>
<dbReference type="Pfam" id="PF04062">
    <property type="entry name" value="P21-Arc"/>
    <property type="match status" value="1"/>
</dbReference>
<comment type="caution">
    <text evidence="6">The sequence shown here is derived from an EMBL/GenBank/DDBJ whole genome shotgun (WGS) entry which is preliminary data.</text>
</comment>
<keyword evidence="5" id="KW-0206">Cytoskeleton</keyword>
<accession>A0A103Y2J7</accession>
<keyword evidence="3" id="KW-0963">Cytoplasm</keyword>
<dbReference type="GO" id="GO:0005885">
    <property type="term" value="C:Arp2/3 protein complex"/>
    <property type="evidence" value="ECO:0007669"/>
    <property type="project" value="InterPro"/>
</dbReference>
<dbReference type="SUPFAM" id="SSF69060">
    <property type="entry name" value="Arp2/3 complex 21 kDa subunit ARPC3"/>
    <property type="match status" value="1"/>
</dbReference>